<dbReference type="EMBL" id="BOPC01000027">
    <property type="protein sequence ID" value="GIJ26959.1"/>
    <property type="molecule type" value="Genomic_DNA"/>
</dbReference>
<evidence type="ECO:0000259" key="4">
    <source>
        <dbReference type="PROSITE" id="PS50110"/>
    </source>
</evidence>
<dbReference type="SMART" id="SM00862">
    <property type="entry name" value="Trans_reg_C"/>
    <property type="match status" value="1"/>
</dbReference>
<gene>
    <name evidence="6" type="ORF">Vqi01_21210</name>
</gene>
<dbReference type="SUPFAM" id="SSF52172">
    <property type="entry name" value="CheY-like"/>
    <property type="match status" value="1"/>
</dbReference>
<dbReference type="InterPro" id="IPR036388">
    <property type="entry name" value="WH-like_DNA-bd_sf"/>
</dbReference>
<dbReference type="CDD" id="cd00383">
    <property type="entry name" value="trans_reg_C"/>
    <property type="match status" value="1"/>
</dbReference>
<dbReference type="InterPro" id="IPR001789">
    <property type="entry name" value="Sig_transdc_resp-reg_receiver"/>
</dbReference>
<feature type="DNA-binding region" description="OmpR/PhoB-type" evidence="3">
    <location>
        <begin position="136"/>
        <end position="231"/>
    </location>
</feature>
<dbReference type="GO" id="GO:0003677">
    <property type="term" value="F:DNA binding"/>
    <property type="evidence" value="ECO:0007669"/>
    <property type="project" value="UniProtKB-KW"/>
</dbReference>
<name>A0ABQ4J9W3_9ACTN</name>
<proteinExistence type="predicted"/>
<accession>A0ABQ4J9W3</accession>
<dbReference type="InterPro" id="IPR039420">
    <property type="entry name" value="WalR-like"/>
</dbReference>
<dbReference type="Gene3D" id="1.10.10.10">
    <property type="entry name" value="Winged helix-like DNA-binding domain superfamily/Winged helix DNA-binding domain"/>
    <property type="match status" value="1"/>
</dbReference>
<dbReference type="PANTHER" id="PTHR48111:SF36">
    <property type="entry name" value="TRANSCRIPTIONAL REGULATORY PROTEIN CUTR"/>
    <property type="match status" value="1"/>
</dbReference>
<evidence type="ECO:0000256" key="1">
    <source>
        <dbReference type="ARBA" id="ARBA00023125"/>
    </source>
</evidence>
<dbReference type="InterPro" id="IPR001867">
    <property type="entry name" value="OmpR/PhoB-type_DNA-bd"/>
</dbReference>
<dbReference type="Proteomes" id="UP000653076">
    <property type="component" value="Unassembled WGS sequence"/>
</dbReference>
<dbReference type="SMART" id="SM00448">
    <property type="entry name" value="REC"/>
    <property type="match status" value="1"/>
</dbReference>
<reference evidence="6 7" key="1">
    <citation type="submission" date="2021-01" db="EMBL/GenBank/DDBJ databases">
        <title>Whole genome shotgun sequence of Verrucosispora qiuiae NBRC 106684.</title>
        <authorList>
            <person name="Komaki H."/>
            <person name="Tamura T."/>
        </authorList>
    </citation>
    <scope>NUCLEOTIDE SEQUENCE [LARGE SCALE GENOMIC DNA]</scope>
    <source>
        <strain evidence="6 7">NBRC 106684</strain>
    </source>
</reference>
<dbReference type="PROSITE" id="PS50110">
    <property type="entry name" value="RESPONSE_REGULATORY"/>
    <property type="match status" value="1"/>
</dbReference>
<organism evidence="6 7">
    <name type="scientific">Micromonospora qiuiae</name>
    <dbReference type="NCBI Taxonomy" id="502268"/>
    <lineage>
        <taxon>Bacteria</taxon>
        <taxon>Bacillati</taxon>
        <taxon>Actinomycetota</taxon>
        <taxon>Actinomycetes</taxon>
        <taxon>Micromonosporales</taxon>
        <taxon>Micromonosporaceae</taxon>
        <taxon>Micromonospora</taxon>
    </lineage>
</organism>
<evidence type="ECO:0000313" key="7">
    <source>
        <dbReference type="Proteomes" id="UP000653076"/>
    </source>
</evidence>
<dbReference type="Pfam" id="PF00486">
    <property type="entry name" value="Trans_reg_C"/>
    <property type="match status" value="1"/>
</dbReference>
<dbReference type="PANTHER" id="PTHR48111">
    <property type="entry name" value="REGULATOR OF RPOS"/>
    <property type="match status" value="1"/>
</dbReference>
<comment type="caution">
    <text evidence="6">The sequence shown here is derived from an EMBL/GenBank/DDBJ whole genome shotgun (WGS) entry which is preliminary data.</text>
</comment>
<keyword evidence="2" id="KW-0597">Phosphoprotein</keyword>
<dbReference type="Gene3D" id="3.40.50.2300">
    <property type="match status" value="1"/>
</dbReference>
<evidence type="ECO:0000259" key="5">
    <source>
        <dbReference type="PROSITE" id="PS51755"/>
    </source>
</evidence>
<evidence type="ECO:0000313" key="6">
    <source>
        <dbReference type="EMBL" id="GIJ26959.1"/>
    </source>
</evidence>
<keyword evidence="7" id="KW-1185">Reference proteome</keyword>
<dbReference type="PROSITE" id="PS51755">
    <property type="entry name" value="OMPR_PHOB"/>
    <property type="match status" value="1"/>
</dbReference>
<evidence type="ECO:0000256" key="2">
    <source>
        <dbReference type="PROSITE-ProRule" id="PRU00169"/>
    </source>
</evidence>
<feature type="domain" description="Response regulatory" evidence="4">
    <location>
        <begin position="14"/>
        <end position="128"/>
    </location>
</feature>
<protein>
    <submittedName>
        <fullName evidence="6">DNA-binding response regulator</fullName>
    </submittedName>
</protein>
<sequence length="233" mass="25328">MADDDGERGADTVRVLVADDERLLADTVAEGLRRLSMAVDVCYDGDGALERIGVNRYDVAVLDRDMPGQTGDEVCRNLTDSGTGTRVLLLTAAAGIRDRVEGLGLGADDYLTKPFAFAELVARVQALGRRSAPALPPVLQQHGVELDVARHVVRRDGHPVNLSPKEFAVLHVLMRAEGRVVSAEDLLEQAWDEFADPFTNVVRVTVMTLRKKLGQPQVIHTVPRAGYRIGDPA</sequence>
<dbReference type="InterPro" id="IPR011006">
    <property type="entry name" value="CheY-like_superfamily"/>
</dbReference>
<dbReference type="Pfam" id="PF00072">
    <property type="entry name" value="Response_reg"/>
    <property type="match status" value="1"/>
</dbReference>
<feature type="modified residue" description="4-aspartylphosphate" evidence="2">
    <location>
        <position position="63"/>
    </location>
</feature>
<feature type="domain" description="OmpR/PhoB-type" evidence="5">
    <location>
        <begin position="136"/>
        <end position="231"/>
    </location>
</feature>
<dbReference type="Gene3D" id="6.10.250.690">
    <property type="match status" value="1"/>
</dbReference>
<evidence type="ECO:0000256" key="3">
    <source>
        <dbReference type="PROSITE-ProRule" id="PRU01091"/>
    </source>
</evidence>
<keyword evidence="1 3" id="KW-0238">DNA-binding</keyword>